<keyword evidence="2" id="KW-1185">Reference proteome</keyword>
<sequence length="239" mass="25737">MAQSANTISFVEGDNGGALGAAQSKYGRSQAMSTAIMDLDDDGNAEIGVRFDDTCSGGRCDHAILYFSGNQWQEILDTTTSSLAVGRTKQQGVRHIFGDRNVQWSWMNGVYEPRPAEFTEIEEISEPSGSLSRAEAADPDVRELSKVTRERVDLNGDGSLESVVKSKIIPDCTGTNACPVLVFDADGNKVADLISNAARLGIGDGEIYTFGRFGFSSYAFDGQDYSRKDTFMSLAAPGK</sequence>
<dbReference type="AlphaFoldDB" id="S9SCP3"/>
<name>S9SCP3_9RHOB</name>
<dbReference type="STRING" id="1123237.Salmuc_01779"/>
<gene>
    <name evidence="1" type="ORF">Salmuc_01779</name>
</gene>
<dbReference type="EMBL" id="APVH01000013">
    <property type="protein sequence ID" value="EPX84004.1"/>
    <property type="molecule type" value="Genomic_DNA"/>
</dbReference>
<comment type="caution">
    <text evidence="1">The sequence shown here is derived from an EMBL/GenBank/DDBJ whole genome shotgun (WGS) entry which is preliminary data.</text>
</comment>
<organism evidence="1 2">
    <name type="scientific">Salipiger mucosus DSM 16094</name>
    <dbReference type="NCBI Taxonomy" id="1123237"/>
    <lineage>
        <taxon>Bacteria</taxon>
        <taxon>Pseudomonadati</taxon>
        <taxon>Pseudomonadota</taxon>
        <taxon>Alphaproteobacteria</taxon>
        <taxon>Rhodobacterales</taxon>
        <taxon>Roseobacteraceae</taxon>
        <taxon>Salipiger</taxon>
    </lineage>
</organism>
<dbReference type="Proteomes" id="UP000015347">
    <property type="component" value="Unassembled WGS sequence"/>
</dbReference>
<dbReference type="HOGENOM" id="CLU_1160414_0_0_5"/>
<evidence type="ECO:0000313" key="1">
    <source>
        <dbReference type="EMBL" id="EPX84004.1"/>
    </source>
</evidence>
<protein>
    <submittedName>
        <fullName evidence="1">Uncharacterized protein</fullName>
    </submittedName>
</protein>
<proteinExistence type="predicted"/>
<reference evidence="2" key="1">
    <citation type="journal article" date="2014" name="Stand. Genomic Sci.">
        <title>Genome sequence of the exopolysaccharide-producing Salipiger mucosus type strain (DSM 16094(T)), a moderately halophilic member of the Roseobacter clade.</title>
        <authorList>
            <person name="Riedel T."/>
            <person name="Spring S."/>
            <person name="Fiebig A."/>
            <person name="Petersen J."/>
            <person name="Kyrpides N.C."/>
            <person name="Goker M."/>
            <person name="Klenk H.P."/>
        </authorList>
    </citation>
    <scope>NUCLEOTIDE SEQUENCE [LARGE SCALE GENOMIC DNA]</scope>
    <source>
        <strain evidence="2">DSM 16094</strain>
    </source>
</reference>
<evidence type="ECO:0000313" key="2">
    <source>
        <dbReference type="Proteomes" id="UP000015347"/>
    </source>
</evidence>
<accession>S9SCP3</accession>